<evidence type="ECO:0000259" key="1">
    <source>
        <dbReference type="PROSITE" id="PS51186"/>
    </source>
</evidence>
<dbReference type="STRING" id="1249483.LEP1GSC202_3368"/>
<dbReference type="AlphaFoldDB" id="A0A5E8HAV8"/>
<organism evidence="2 3">
    <name type="scientific">Leptospira yanagawae serovar Saopaulo str. Sao Paulo = ATCC 700523</name>
    <dbReference type="NCBI Taxonomy" id="1249483"/>
    <lineage>
        <taxon>Bacteria</taxon>
        <taxon>Pseudomonadati</taxon>
        <taxon>Spirochaetota</taxon>
        <taxon>Spirochaetia</taxon>
        <taxon>Leptospirales</taxon>
        <taxon>Leptospiraceae</taxon>
        <taxon>Leptospira</taxon>
    </lineage>
</organism>
<dbReference type="SUPFAM" id="SSF55729">
    <property type="entry name" value="Acyl-CoA N-acyltransferases (Nat)"/>
    <property type="match status" value="1"/>
</dbReference>
<accession>A0A5E8HAV8</accession>
<name>A0A5E8HAV8_9LEPT</name>
<dbReference type="PANTHER" id="PTHR43415">
    <property type="entry name" value="SPERMIDINE N(1)-ACETYLTRANSFERASE"/>
    <property type="match status" value="1"/>
</dbReference>
<dbReference type="Pfam" id="PF13302">
    <property type="entry name" value="Acetyltransf_3"/>
    <property type="match status" value="1"/>
</dbReference>
<evidence type="ECO:0000313" key="3">
    <source>
        <dbReference type="Proteomes" id="UP000013996"/>
    </source>
</evidence>
<sequence length="149" mass="17474">MIIGVRPATESDCEQLFDWVNDTEVRNASFHTEKIDWLEHQSWYLQKLRNPNSFIFIFEVDRDPAGQIRFDRKDGFFEIDYSIDKKYRGKGYGKIIVISGISKLKSQLKEPLKFLAKVKEGNLISAHVFQKIGFKKNNLSNGNFEFIYE</sequence>
<dbReference type="Gene3D" id="3.40.630.30">
    <property type="match status" value="1"/>
</dbReference>
<gene>
    <name evidence="2" type="ORF">LEP1GSC202_3368</name>
</gene>
<proteinExistence type="predicted"/>
<dbReference type="InterPro" id="IPR000182">
    <property type="entry name" value="GNAT_dom"/>
</dbReference>
<protein>
    <submittedName>
        <fullName evidence="2">Acetyltransferase (GNAT) domain protein</fullName>
    </submittedName>
</protein>
<dbReference type="RefSeq" id="WP_015678358.1">
    <property type="nucleotide sequence ID" value="NZ_AOGX02000024.1"/>
</dbReference>
<dbReference type="OrthoDB" id="9795206at2"/>
<dbReference type="CDD" id="cd04301">
    <property type="entry name" value="NAT_SF"/>
    <property type="match status" value="1"/>
</dbReference>
<feature type="domain" description="N-acetyltransferase" evidence="1">
    <location>
        <begin position="3"/>
        <end position="149"/>
    </location>
</feature>
<comment type="caution">
    <text evidence="2">The sequence shown here is derived from an EMBL/GenBank/DDBJ whole genome shotgun (WGS) entry which is preliminary data.</text>
</comment>
<dbReference type="InterPro" id="IPR016181">
    <property type="entry name" value="Acyl_CoA_acyltransferase"/>
</dbReference>
<dbReference type="GO" id="GO:0016747">
    <property type="term" value="F:acyltransferase activity, transferring groups other than amino-acyl groups"/>
    <property type="evidence" value="ECO:0007669"/>
    <property type="project" value="InterPro"/>
</dbReference>
<evidence type="ECO:0000313" key="2">
    <source>
        <dbReference type="EMBL" id="EOQ88349.1"/>
    </source>
</evidence>
<dbReference type="Proteomes" id="UP000013996">
    <property type="component" value="Unassembled WGS sequence"/>
</dbReference>
<dbReference type="EMBL" id="AOGX02000024">
    <property type="protein sequence ID" value="EOQ88349.1"/>
    <property type="molecule type" value="Genomic_DNA"/>
</dbReference>
<reference evidence="2 3" key="1">
    <citation type="submission" date="2013-04" db="EMBL/GenBank/DDBJ databases">
        <authorList>
            <person name="Harkins D.M."/>
            <person name="Durkin A.S."/>
            <person name="Brinkac L.M."/>
            <person name="Haft D.H."/>
            <person name="Selengut J.D."/>
            <person name="Sanka R."/>
            <person name="DePew J."/>
            <person name="Purushe J."/>
            <person name="Hartskeerl R.A."/>
            <person name="Ahmed A."/>
            <person name="van der Linden H."/>
            <person name="Goris M.G.A."/>
            <person name="Vinetz J.M."/>
            <person name="Sutton G.G."/>
            <person name="Nierman W.C."/>
            <person name="Fouts D.E."/>
        </authorList>
    </citation>
    <scope>NUCLEOTIDE SEQUENCE [LARGE SCALE GENOMIC DNA]</scope>
    <source>
        <strain evidence="2 3">Sao Paulo</strain>
    </source>
</reference>
<keyword evidence="2" id="KW-0808">Transferase</keyword>
<dbReference type="PANTHER" id="PTHR43415:SF3">
    <property type="entry name" value="GNAT-FAMILY ACETYLTRANSFERASE"/>
    <property type="match status" value="1"/>
</dbReference>
<dbReference type="PROSITE" id="PS51186">
    <property type="entry name" value="GNAT"/>
    <property type="match status" value="1"/>
</dbReference>